<accession>A0A6P1TGU3</accession>
<sequence length="135" mass="15898">MISGLSHITLIVNDLKRTTKFLEKIFEAREVYSSGNETFSFSKEKFFLINGLWICIMEGKPLVERTYNHIAFKIPDSCYDKFLKRIKDVGAEIIPERSRVEGEGRSIYFYDYDNHLFELHTGTLEERLERYSKGK</sequence>
<dbReference type="PANTHER" id="PTHR36113">
    <property type="entry name" value="LYASE, PUTATIVE-RELATED-RELATED"/>
    <property type="match status" value="1"/>
</dbReference>
<feature type="domain" description="VOC" evidence="2">
    <location>
        <begin position="4"/>
        <end position="122"/>
    </location>
</feature>
<name>A0A6P1TGU3_9FIRM</name>
<evidence type="ECO:0000313" key="3">
    <source>
        <dbReference type="EMBL" id="QHQ60440.1"/>
    </source>
</evidence>
<dbReference type="SUPFAM" id="SSF54593">
    <property type="entry name" value="Glyoxalase/Bleomycin resistance protein/Dihydroxybiphenyl dioxygenase"/>
    <property type="match status" value="1"/>
</dbReference>
<dbReference type="Pfam" id="PF00903">
    <property type="entry name" value="Glyoxalase"/>
    <property type="match status" value="1"/>
</dbReference>
<reference evidence="3 4" key="1">
    <citation type="submission" date="2020-01" db="EMBL/GenBank/DDBJ databases">
        <title>Genome analysis of Anaerocolumna sp. CBA3638.</title>
        <authorList>
            <person name="Kim J."/>
            <person name="Roh S.W."/>
        </authorList>
    </citation>
    <scope>NUCLEOTIDE SEQUENCE [LARGE SCALE GENOMIC DNA]</scope>
    <source>
        <strain evidence="3 4">CBA3638</strain>
    </source>
</reference>
<dbReference type="Proteomes" id="UP000464314">
    <property type="component" value="Chromosome"/>
</dbReference>
<dbReference type="GO" id="GO:0046872">
    <property type="term" value="F:metal ion binding"/>
    <property type="evidence" value="ECO:0007669"/>
    <property type="project" value="UniProtKB-KW"/>
</dbReference>
<dbReference type="Gene3D" id="3.10.180.10">
    <property type="entry name" value="2,3-Dihydroxybiphenyl 1,2-Dioxygenase, domain 1"/>
    <property type="match status" value="1"/>
</dbReference>
<dbReference type="RefSeq" id="WP_161837276.1">
    <property type="nucleotide sequence ID" value="NZ_CP048000.1"/>
</dbReference>
<evidence type="ECO:0000256" key="1">
    <source>
        <dbReference type="ARBA" id="ARBA00022723"/>
    </source>
</evidence>
<keyword evidence="1" id="KW-0479">Metal-binding</keyword>
<keyword evidence="4" id="KW-1185">Reference proteome</keyword>
<dbReference type="NCBIfam" id="NF000222">
    <property type="entry name" value="FosX"/>
    <property type="match status" value="1"/>
</dbReference>
<gene>
    <name evidence="3" type="primary">fosX</name>
    <name evidence="3" type="ORF">Ana3638_06370</name>
</gene>
<dbReference type="CDD" id="cd08364">
    <property type="entry name" value="FosX"/>
    <property type="match status" value="1"/>
</dbReference>
<dbReference type="PANTHER" id="PTHR36113:SF6">
    <property type="entry name" value="FOSFOMYCIN RESISTANCE PROTEIN FOSX"/>
    <property type="match status" value="1"/>
</dbReference>
<dbReference type="AlphaFoldDB" id="A0A6P1TGU3"/>
<dbReference type="InterPro" id="IPR029068">
    <property type="entry name" value="Glyas_Bleomycin-R_OHBP_Dase"/>
</dbReference>
<dbReference type="InterPro" id="IPR037523">
    <property type="entry name" value="VOC_core"/>
</dbReference>
<proteinExistence type="predicted"/>
<evidence type="ECO:0000259" key="2">
    <source>
        <dbReference type="PROSITE" id="PS51819"/>
    </source>
</evidence>
<dbReference type="InterPro" id="IPR051332">
    <property type="entry name" value="Fosfomycin_Res_Enzymes"/>
</dbReference>
<dbReference type="EMBL" id="CP048000">
    <property type="protein sequence ID" value="QHQ60440.1"/>
    <property type="molecule type" value="Genomic_DNA"/>
</dbReference>
<organism evidence="3 4">
    <name type="scientific">Anaerocolumna sedimenticola</name>
    <dbReference type="NCBI Taxonomy" id="2696063"/>
    <lineage>
        <taxon>Bacteria</taxon>
        <taxon>Bacillati</taxon>
        <taxon>Bacillota</taxon>
        <taxon>Clostridia</taxon>
        <taxon>Lachnospirales</taxon>
        <taxon>Lachnospiraceae</taxon>
        <taxon>Anaerocolumna</taxon>
    </lineage>
</organism>
<evidence type="ECO:0000313" key="4">
    <source>
        <dbReference type="Proteomes" id="UP000464314"/>
    </source>
</evidence>
<dbReference type="InterPro" id="IPR004360">
    <property type="entry name" value="Glyas_Fos-R_dOase_dom"/>
</dbReference>
<protein>
    <submittedName>
        <fullName evidence="3">FosX/FosE/FosI family fosfomycin resistance thiol transferase</fullName>
    </submittedName>
</protein>
<dbReference type="GO" id="GO:0016740">
    <property type="term" value="F:transferase activity"/>
    <property type="evidence" value="ECO:0007669"/>
    <property type="project" value="UniProtKB-KW"/>
</dbReference>
<dbReference type="KEGG" id="anr:Ana3638_06370"/>
<dbReference type="PROSITE" id="PS51819">
    <property type="entry name" value="VOC"/>
    <property type="match status" value="1"/>
</dbReference>
<dbReference type="InterPro" id="IPR037434">
    <property type="entry name" value="FosX"/>
</dbReference>
<keyword evidence="3" id="KW-0808">Transferase</keyword>